<reference evidence="1" key="1">
    <citation type="submission" date="2016-01" db="EMBL/GenBank/DDBJ databases">
        <title>Reference transcriptome for the parasite Schistocephalus solidus: insights into the molecular evolution of parasitism.</title>
        <authorList>
            <person name="Hebert F.O."/>
            <person name="Grambauer S."/>
            <person name="Barber I."/>
            <person name="Landry C.R."/>
            <person name="Aubin-Horth N."/>
        </authorList>
    </citation>
    <scope>NUCLEOTIDE SEQUENCE</scope>
</reference>
<accession>A0A0X3P3L2</accession>
<organism evidence="1">
    <name type="scientific">Schistocephalus solidus</name>
    <name type="common">Tapeworm</name>
    <dbReference type="NCBI Taxonomy" id="70667"/>
    <lineage>
        <taxon>Eukaryota</taxon>
        <taxon>Metazoa</taxon>
        <taxon>Spiralia</taxon>
        <taxon>Lophotrochozoa</taxon>
        <taxon>Platyhelminthes</taxon>
        <taxon>Cestoda</taxon>
        <taxon>Eucestoda</taxon>
        <taxon>Diphyllobothriidea</taxon>
        <taxon>Diphyllobothriidae</taxon>
        <taxon>Schistocephalus</taxon>
    </lineage>
</organism>
<sequence>MTSKYSTLLNNALESPKSLSSKLKNMIHDFETNIRFLQNLVCFFFDDNSAKVLLENEDALLTKIVKDATSLAAEIEKSCGSVPLKCWILLHRWSLKSMTWKRSFAH</sequence>
<proteinExistence type="predicted"/>
<gene>
    <name evidence="1" type="ORF">TR140039</name>
</gene>
<dbReference type="AlphaFoldDB" id="A0A0X3P3L2"/>
<protein>
    <submittedName>
        <fullName evidence="1">Uncharacterized protein</fullName>
    </submittedName>
</protein>
<name>A0A0X3P3L2_SCHSO</name>
<evidence type="ECO:0000313" key="1">
    <source>
        <dbReference type="EMBL" id="JAP46564.1"/>
    </source>
</evidence>
<dbReference type="EMBL" id="GEEE01016661">
    <property type="protein sequence ID" value="JAP46564.1"/>
    <property type="molecule type" value="Transcribed_RNA"/>
</dbReference>